<dbReference type="CDD" id="cd07042">
    <property type="entry name" value="STAS_SulP_like_sulfate_transporter"/>
    <property type="match status" value="1"/>
</dbReference>
<proteinExistence type="predicted"/>
<evidence type="ECO:0000256" key="1">
    <source>
        <dbReference type="ARBA" id="ARBA00004141"/>
    </source>
</evidence>
<dbReference type="InterPro" id="IPR001902">
    <property type="entry name" value="SLC26A/SulP_fam"/>
</dbReference>
<accession>A0AAV2TI34</accession>
<feature type="transmembrane region" description="Helical" evidence="5">
    <location>
        <begin position="367"/>
        <end position="387"/>
    </location>
</feature>
<evidence type="ECO:0000256" key="3">
    <source>
        <dbReference type="ARBA" id="ARBA00022989"/>
    </source>
</evidence>
<keyword evidence="3 5" id="KW-1133">Transmembrane helix</keyword>
<evidence type="ECO:0000313" key="8">
    <source>
        <dbReference type="Proteomes" id="UP001497525"/>
    </source>
</evidence>
<dbReference type="InterPro" id="IPR011547">
    <property type="entry name" value="SLC26A/SulP_dom"/>
</dbReference>
<dbReference type="PROSITE" id="PS50801">
    <property type="entry name" value="STAS"/>
    <property type="match status" value="1"/>
</dbReference>
<feature type="transmembrane region" description="Helical" evidence="5">
    <location>
        <begin position="284"/>
        <end position="303"/>
    </location>
</feature>
<dbReference type="GO" id="GO:0016020">
    <property type="term" value="C:membrane"/>
    <property type="evidence" value="ECO:0007669"/>
    <property type="project" value="UniProtKB-SubCell"/>
</dbReference>
<keyword evidence="2 5" id="KW-0812">Transmembrane</keyword>
<keyword evidence="4 5" id="KW-0472">Membrane</keyword>
<dbReference type="PANTHER" id="PTHR11814">
    <property type="entry name" value="SULFATE TRANSPORTER"/>
    <property type="match status" value="1"/>
</dbReference>
<dbReference type="SUPFAM" id="SSF52091">
    <property type="entry name" value="SpoIIaa-like"/>
    <property type="match status" value="1"/>
</dbReference>
<feature type="transmembrane region" description="Helical" evidence="5">
    <location>
        <begin position="309"/>
        <end position="331"/>
    </location>
</feature>
<comment type="subcellular location">
    <subcellularLocation>
        <location evidence="1">Membrane</location>
        <topology evidence="1">Multi-pass membrane protein</topology>
    </subcellularLocation>
</comment>
<dbReference type="AlphaFoldDB" id="A0AAV2TI34"/>
<name>A0AAV2TI34_CALDB</name>
<sequence length="837" mass="91955">MDAFCGERIDGSKRATKAIAFQRDTFYWQLLAKPGDNKFNIRGVVPQIRPRGPDFNGVFLLQKDTNQVYFSVSIYTKKHLNAGYVRSLKKPGHVVQQDHKTLVRSTNPSVTFFQAPNELDPPKSPSYRVTRGVLTVNEFNKQYHERKPCTRRMYFKRFKRKLRSFDYRSTIYGICPLYNKLANSYTWRTLAFDIFAGVTVASLHVPQGMAYGQLAGLKPVHGLYTSLFPALVYCVCGSSNHISIGTFSVVSLLSAEPLDRLGSCFAPSNRTVDGYEQELQRYRLEVAVTLTVVVGLIQFVLGVMNLGFLVVYVSAPILSGFTCGAAIHVLANQLNGLFGIQMERCLGPGRLIFTTANFIRIVKNGNMIAMLISAVCAIVLAVFKFFVNPKVVQKLKFPIPIELIVLIGGTMVSHFGCLNQRCGIKIMGALPQGLPSPMMPNFRLVPEIITDAAIVSFVSLATTVSLVKLYAVKYGYDVPYTKEMSTLGLANVVGGFLQCHACSGGLARSTVAVGAGQRSQVATLVACSVLILVLTSVGRLLGSLPMCVLASIITVSLTGILRQMSELPKLYRTSPLDVAVWFVTFAATVLIDIPIGLLSGVGFSLLTILYRTQVSFGHELGNLEGTDIYVDCERYAEAKKIPGILILRFGGPLYYANGEQFQNWINKATKLNPKKIFAQRTHATEKEMKHSFPVCSSCCGCVVSDAEITVKKSGDGFHSREENGWLKEELKFVILDISSWTFVDSVGARALKDVIAEYSAVGVQFLLTSCQPKIKRVLISAGLPSEELENHSFLTVHDASTYALWYMVKTDGPLSGVNEGAQGDSLAGQDEANMILH</sequence>
<dbReference type="Proteomes" id="UP001497525">
    <property type="component" value="Unassembled WGS sequence"/>
</dbReference>
<dbReference type="EMBL" id="CAXLJL010000268">
    <property type="protein sequence ID" value="CAL5135829.1"/>
    <property type="molecule type" value="Genomic_DNA"/>
</dbReference>
<dbReference type="InterPro" id="IPR002645">
    <property type="entry name" value="STAS_dom"/>
</dbReference>
<dbReference type="Gene3D" id="3.30.750.24">
    <property type="entry name" value="STAS domain"/>
    <property type="match status" value="1"/>
</dbReference>
<evidence type="ECO:0000313" key="7">
    <source>
        <dbReference type="EMBL" id="CAL5135829.1"/>
    </source>
</evidence>
<feature type="transmembrane region" description="Helical" evidence="5">
    <location>
        <begin position="543"/>
        <end position="561"/>
    </location>
</feature>
<organism evidence="7 8">
    <name type="scientific">Calicophoron daubneyi</name>
    <name type="common">Rumen fluke</name>
    <name type="synonym">Paramphistomum daubneyi</name>
    <dbReference type="NCBI Taxonomy" id="300641"/>
    <lineage>
        <taxon>Eukaryota</taxon>
        <taxon>Metazoa</taxon>
        <taxon>Spiralia</taxon>
        <taxon>Lophotrochozoa</taxon>
        <taxon>Platyhelminthes</taxon>
        <taxon>Trematoda</taxon>
        <taxon>Digenea</taxon>
        <taxon>Plagiorchiida</taxon>
        <taxon>Pronocephalata</taxon>
        <taxon>Paramphistomoidea</taxon>
        <taxon>Paramphistomidae</taxon>
        <taxon>Calicophoron</taxon>
    </lineage>
</organism>
<evidence type="ECO:0000256" key="4">
    <source>
        <dbReference type="ARBA" id="ARBA00023136"/>
    </source>
</evidence>
<comment type="caution">
    <text evidence="7">The sequence shown here is derived from an EMBL/GenBank/DDBJ whole genome shotgun (WGS) entry which is preliminary data.</text>
</comment>
<feature type="domain" description="STAS" evidence="6">
    <location>
        <begin position="634"/>
        <end position="803"/>
    </location>
</feature>
<evidence type="ECO:0000256" key="2">
    <source>
        <dbReference type="ARBA" id="ARBA00022692"/>
    </source>
</evidence>
<dbReference type="InterPro" id="IPR036513">
    <property type="entry name" value="STAS_dom_sf"/>
</dbReference>
<feature type="transmembrane region" description="Helical" evidence="5">
    <location>
        <begin position="399"/>
        <end position="418"/>
    </location>
</feature>
<gene>
    <name evidence="7" type="ORF">CDAUBV1_LOCUS9940</name>
</gene>
<feature type="transmembrane region" description="Helical" evidence="5">
    <location>
        <begin position="519"/>
        <end position="537"/>
    </location>
</feature>
<dbReference type="GO" id="GO:0055085">
    <property type="term" value="P:transmembrane transport"/>
    <property type="evidence" value="ECO:0007669"/>
    <property type="project" value="InterPro"/>
</dbReference>
<dbReference type="Pfam" id="PF00916">
    <property type="entry name" value="Sulfate_transp"/>
    <property type="match status" value="1"/>
</dbReference>
<evidence type="ECO:0000256" key="5">
    <source>
        <dbReference type="SAM" id="Phobius"/>
    </source>
</evidence>
<feature type="transmembrane region" description="Helical" evidence="5">
    <location>
        <begin position="582"/>
        <end position="610"/>
    </location>
</feature>
<protein>
    <recommendedName>
        <fullName evidence="6">STAS domain-containing protein</fullName>
    </recommendedName>
</protein>
<dbReference type="Pfam" id="PF01740">
    <property type="entry name" value="STAS"/>
    <property type="match status" value="1"/>
</dbReference>
<dbReference type="NCBIfam" id="TIGR00815">
    <property type="entry name" value="sulP"/>
    <property type="match status" value="1"/>
</dbReference>
<reference evidence="7" key="1">
    <citation type="submission" date="2024-06" db="EMBL/GenBank/DDBJ databases">
        <authorList>
            <person name="Liu X."/>
            <person name="Lenzi L."/>
            <person name="Haldenby T S."/>
            <person name="Uol C."/>
        </authorList>
    </citation>
    <scope>NUCLEOTIDE SEQUENCE</scope>
</reference>
<evidence type="ECO:0000259" key="6">
    <source>
        <dbReference type="PROSITE" id="PS50801"/>
    </source>
</evidence>